<dbReference type="GO" id="GO:0016757">
    <property type="term" value="F:glycosyltransferase activity"/>
    <property type="evidence" value="ECO:0007669"/>
    <property type="project" value="UniProtKB-KW"/>
</dbReference>
<dbReference type="GO" id="GO:0018104">
    <property type="term" value="P:peptidoglycan-protein cross-linking"/>
    <property type="evidence" value="ECO:0007669"/>
    <property type="project" value="TreeGrafter"/>
</dbReference>
<evidence type="ECO:0000259" key="10">
    <source>
        <dbReference type="PROSITE" id="PS52029"/>
    </source>
</evidence>
<keyword evidence="8 9" id="KW-0961">Cell wall biogenesis/degradation</keyword>
<dbReference type="GO" id="GO:0071972">
    <property type="term" value="F:peptidoglycan L,D-transpeptidase activity"/>
    <property type="evidence" value="ECO:0007669"/>
    <property type="project" value="TreeGrafter"/>
</dbReference>
<name>A0A1G5J0J8_9FIRM</name>
<organism evidence="11 12">
    <name type="scientific">Alkaliphilus peptidifermentans DSM 18978</name>
    <dbReference type="NCBI Taxonomy" id="1120976"/>
    <lineage>
        <taxon>Bacteria</taxon>
        <taxon>Bacillati</taxon>
        <taxon>Bacillota</taxon>
        <taxon>Clostridia</taxon>
        <taxon>Peptostreptococcales</taxon>
        <taxon>Natronincolaceae</taxon>
        <taxon>Alkaliphilus</taxon>
    </lineage>
</organism>
<dbReference type="PROSITE" id="PS52029">
    <property type="entry name" value="LD_TPASE"/>
    <property type="match status" value="1"/>
</dbReference>
<evidence type="ECO:0000313" key="12">
    <source>
        <dbReference type="Proteomes" id="UP000198636"/>
    </source>
</evidence>
<dbReference type="SUPFAM" id="SSF141523">
    <property type="entry name" value="L,D-transpeptidase catalytic domain-like"/>
    <property type="match status" value="1"/>
</dbReference>
<dbReference type="GO" id="GO:0071555">
    <property type="term" value="P:cell wall organization"/>
    <property type="evidence" value="ECO:0007669"/>
    <property type="project" value="UniProtKB-UniRule"/>
</dbReference>
<dbReference type="AlphaFoldDB" id="A0A1G5J0J8"/>
<dbReference type="PANTHER" id="PTHR30582:SF24">
    <property type="entry name" value="L,D-TRANSPEPTIDASE ERFK_SRFK-RELATED"/>
    <property type="match status" value="1"/>
</dbReference>
<proteinExistence type="inferred from homology"/>
<dbReference type="EMBL" id="FMUS01000017">
    <property type="protein sequence ID" value="SCY81893.1"/>
    <property type="molecule type" value="Genomic_DNA"/>
</dbReference>
<keyword evidence="3" id="KW-0328">Glycosyltransferase</keyword>
<keyword evidence="5" id="KW-0378">Hydrolase</keyword>
<evidence type="ECO:0000313" key="11">
    <source>
        <dbReference type="EMBL" id="SCY81893.1"/>
    </source>
</evidence>
<comment type="similarity">
    <text evidence="2">Belongs to the YkuD family.</text>
</comment>
<dbReference type="UniPathway" id="UPA00219"/>
<evidence type="ECO:0000256" key="9">
    <source>
        <dbReference type="PROSITE-ProRule" id="PRU01373"/>
    </source>
</evidence>
<dbReference type="Pfam" id="PF03734">
    <property type="entry name" value="YkuD"/>
    <property type="match status" value="1"/>
</dbReference>
<dbReference type="PANTHER" id="PTHR30582">
    <property type="entry name" value="L,D-TRANSPEPTIDASE"/>
    <property type="match status" value="1"/>
</dbReference>
<keyword evidence="7 9" id="KW-0573">Peptidoglycan synthesis</keyword>
<feature type="active site" description="Nucleophile" evidence="9">
    <location>
        <position position="143"/>
    </location>
</feature>
<keyword evidence="4" id="KW-0808">Transferase</keyword>
<dbReference type="CDD" id="cd16913">
    <property type="entry name" value="YkuD_like"/>
    <property type="match status" value="1"/>
</dbReference>
<dbReference type="Proteomes" id="UP000198636">
    <property type="component" value="Unassembled WGS sequence"/>
</dbReference>
<dbReference type="InterPro" id="IPR038063">
    <property type="entry name" value="Transpep_catalytic_dom"/>
</dbReference>
<dbReference type="GO" id="GO:0008360">
    <property type="term" value="P:regulation of cell shape"/>
    <property type="evidence" value="ECO:0007669"/>
    <property type="project" value="UniProtKB-UniRule"/>
</dbReference>
<gene>
    <name evidence="11" type="ORF">SAMN03080606_02599</name>
</gene>
<dbReference type="Pfam" id="PF01471">
    <property type="entry name" value="PG_binding_1"/>
    <property type="match status" value="1"/>
</dbReference>
<dbReference type="InterPro" id="IPR005490">
    <property type="entry name" value="LD_TPept_cat_dom"/>
</dbReference>
<evidence type="ECO:0000256" key="6">
    <source>
        <dbReference type="ARBA" id="ARBA00022960"/>
    </source>
</evidence>
<evidence type="ECO:0000256" key="5">
    <source>
        <dbReference type="ARBA" id="ARBA00022801"/>
    </source>
</evidence>
<evidence type="ECO:0000256" key="1">
    <source>
        <dbReference type="ARBA" id="ARBA00004752"/>
    </source>
</evidence>
<keyword evidence="6 9" id="KW-0133">Cell shape</keyword>
<dbReference type="InterPro" id="IPR036365">
    <property type="entry name" value="PGBD-like_sf"/>
</dbReference>
<dbReference type="GO" id="GO:0005576">
    <property type="term" value="C:extracellular region"/>
    <property type="evidence" value="ECO:0007669"/>
    <property type="project" value="TreeGrafter"/>
</dbReference>
<accession>A0A1G5J0J8</accession>
<dbReference type="Gene3D" id="1.10.101.10">
    <property type="entry name" value="PGBD-like superfamily/PGBD"/>
    <property type="match status" value="1"/>
</dbReference>
<sequence>MFRKCKPILFLIIVTAAIFAIGHFQVIGYFLNRGDVRGLNEYIEWENQMILDNPDYDDLKILVDISVKKLYLLNGKELIKEYTIASGKLDSPSPLGSWKITNKARWGSAFGTRWMGLNVPWGSYGIHGTNKPDSIGYDASAGCIRMHNKDVEDLYQYVKHGTPVAIINGEFGPFGYGLDTIRPGDFGSDVYEVQRRLQVLGYYQIDYLDGKYGPHMENALYQFQKDNGLPKNPNISYETYKALGVVLME</sequence>
<evidence type="ECO:0000256" key="2">
    <source>
        <dbReference type="ARBA" id="ARBA00005992"/>
    </source>
</evidence>
<feature type="domain" description="L,D-TPase catalytic" evidence="10">
    <location>
        <begin position="59"/>
        <end position="167"/>
    </location>
</feature>
<dbReference type="InterPro" id="IPR002477">
    <property type="entry name" value="Peptidoglycan-bd-like"/>
</dbReference>
<comment type="pathway">
    <text evidence="1 9">Cell wall biogenesis; peptidoglycan biosynthesis.</text>
</comment>
<evidence type="ECO:0000256" key="8">
    <source>
        <dbReference type="ARBA" id="ARBA00023316"/>
    </source>
</evidence>
<dbReference type="RefSeq" id="WP_242876982.1">
    <property type="nucleotide sequence ID" value="NZ_FMUS01000017.1"/>
</dbReference>
<dbReference type="InterPro" id="IPR036366">
    <property type="entry name" value="PGBDSf"/>
</dbReference>
<dbReference type="Gene3D" id="2.40.440.10">
    <property type="entry name" value="L,D-transpeptidase catalytic domain-like"/>
    <property type="match status" value="1"/>
</dbReference>
<dbReference type="InterPro" id="IPR050979">
    <property type="entry name" value="LD-transpeptidase"/>
</dbReference>
<feature type="active site" description="Proton donor/acceptor" evidence="9">
    <location>
        <position position="127"/>
    </location>
</feature>
<evidence type="ECO:0000256" key="7">
    <source>
        <dbReference type="ARBA" id="ARBA00022984"/>
    </source>
</evidence>
<dbReference type="SUPFAM" id="SSF47090">
    <property type="entry name" value="PGBD-like"/>
    <property type="match status" value="1"/>
</dbReference>
<evidence type="ECO:0000256" key="3">
    <source>
        <dbReference type="ARBA" id="ARBA00022676"/>
    </source>
</evidence>
<reference evidence="11 12" key="1">
    <citation type="submission" date="2016-10" db="EMBL/GenBank/DDBJ databases">
        <authorList>
            <person name="de Groot N.N."/>
        </authorList>
    </citation>
    <scope>NUCLEOTIDE SEQUENCE [LARGE SCALE GENOMIC DNA]</scope>
    <source>
        <strain evidence="11 12">DSM 18978</strain>
    </source>
</reference>
<dbReference type="STRING" id="1120976.SAMN03080606_02599"/>
<keyword evidence="12" id="KW-1185">Reference proteome</keyword>
<protein>
    <submittedName>
        <fullName evidence="11">Putative peptidoglycan binding domain-containing protein</fullName>
    </submittedName>
</protein>
<evidence type="ECO:0000256" key="4">
    <source>
        <dbReference type="ARBA" id="ARBA00022679"/>
    </source>
</evidence>